<dbReference type="PROSITE" id="PS00678">
    <property type="entry name" value="WD_REPEATS_1"/>
    <property type="match status" value="1"/>
</dbReference>
<evidence type="ECO:0000313" key="8">
    <source>
        <dbReference type="Proteomes" id="UP000557566"/>
    </source>
</evidence>
<comment type="caution">
    <text evidence="7">The sequence shown here is derived from an EMBL/GenBank/DDBJ whole genome shotgun (WGS) entry which is preliminary data.</text>
</comment>
<comment type="similarity">
    <text evidence="5">Belongs to the WD repeat MORG1 family.</text>
</comment>
<dbReference type="PANTHER" id="PTHR22842:SF3">
    <property type="entry name" value="WD REPEAT DOMAIN-CONTAINING PROTEIN 83"/>
    <property type="match status" value="1"/>
</dbReference>
<dbReference type="PROSITE" id="PS50294">
    <property type="entry name" value="WD_REPEATS_REGION"/>
    <property type="match status" value="2"/>
</dbReference>
<evidence type="ECO:0000256" key="3">
    <source>
        <dbReference type="ARBA" id="ARBA00022574"/>
    </source>
</evidence>
<keyword evidence="4" id="KW-0677">Repeat</keyword>
<dbReference type="InterPro" id="IPR020472">
    <property type="entry name" value="WD40_PAC1"/>
</dbReference>
<dbReference type="PRINTS" id="PR00320">
    <property type="entry name" value="GPROTEINBRPT"/>
</dbReference>
<evidence type="ECO:0000313" key="7">
    <source>
        <dbReference type="EMBL" id="KAF4509671.1"/>
    </source>
</evidence>
<dbReference type="InterPro" id="IPR015943">
    <property type="entry name" value="WD40/YVTN_repeat-like_dom_sf"/>
</dbReference>
<protein>
    <submittedName>
        <fullName evidence="7">Uncharacterized protein</fullName>
    </submittedName>
</protein>
<accession>A0A8H4PSR3</accession>
<keyword evidence="3 6" id="KW-0853">WD repeat</keyword>
<dbReference type="AlphaFoldDB" id="A0A8H4PSR3"/>
<keyword evidence="2" id="KW-0963">Cytoplasm</keyword>
<dbReference type="SUPFAM" id="SSF50978">
    <property type="entry name" value="WD40 repeat-like"/>
    <property type="match status" value="1"/>
</dbReference>
<reference evidence="7 8" key="1">
    <citation type="journal article" date="2020" name="Genome Biol. Evol.">
        <title>A new high-quality draft genome assembly of the Chinese cordyceps Ophiocordyceps sinensis.</title>
        <authorList>
            <person name="Shu R."/>
            <person name="Zhang J."/>
            <person name="Meng Q."/>
            <person name="Zhang H."/>
            <person name="Zhou G."/>
            <person name="Li M."/>
            <person name="Wu P."/>
            <person name="Zhao Y."/>
            <person name="Chen C."/>
            <person name="Qin Q."/>
        </authorList>
    </citation>
    <scope>NUCLEOTIDE SEQUENCE [LARGE SCALE GENOMIC DNA]</scope>
    <source>
        <strain evidence="7 8">IOZ07</strain>
    </source>
</reference>
<keyword evidence="8" id="KW-1185">Reference proteome</keyword>
<dbReference type="SMART" id="SM00320">
    <property type="entry name" value="WD40"/>
    <property type="match status" value="5"/>
</dbReference>
<proteinExistence type="inferred from homology"/>
<name>A0A8H4PSR3_9HYPO</name>
<dbReference type="GO" id="GO:0071013">
    <property type="term" value="C:catalytic step 2 spliceosome"/>
    <property type="evidence" value="ECO:0007669"/>
    <property type="project" value="TreeGrafter"/>
</dbReference>
<dbReference type="InterPro" id="IPR051980">
    <property type="entry name" value="WD_repeat_MORG1"/>
</dbReference>
<dbReference type="Proteomes" id="UP000557566">
    <property type="component" value="Unassembled WGS sequence"/>
</dbReference>
<evidence type="ECO:0000256" key="2">
    <source>
        <dbReference type="ARBA" id="ARBA00022490"/>
    </source>
</evidence>
<evidence type="ECO:0000256" key="5">
    <source>
        <dbReference type="ARBA" id="ARBA00038145"/>
    </source>
</evidence>
<dbReference type="GO" id="GO:0000398">
    <property type="term" value="P:mRNA splicing, via spliceosome"/>
    <property type="evidence" value="ECO:0007669"/>
    <property type="project" value="TreeGrafter"/>
</dbReference>
<feature type="repeat" description="WD" evidence="6">
    <location>
        <begin position="11"/>
        <end position="53"/>
    </location>
</feature>
<evidence type="ECO:0000256" key="1">
    <source>
        <dbReference type="ARBA" id="ARBA00004496"/>
    </source>
</evidence>
<dbReference type="InterPro" id="IPR036322">
    <property type="entry name" value="WD40_repeat_dom_sf"/>
</dbReference>
<sequence length="362" mass="37965">MAFPDKPTAHLLGSNGPVHAVAYSASPGTYILTGSADRTIRLYNPSPSTSTSVPERGRASKAVPQGRLIQTYAAHGYEVLSVDVAADNERFVSAGGDRAVFLWDVSAAVTTRRFGGTAQGHSARINCVCFAGEGDSLVVSGGFDTTARVWDVRSRSLKPVQVLDEARDAVTAVAVRGPELVTGSVDGRVRSYDVRMGRCTTDVLGACVTSLGLTRDGRAALVGSLDSRVRLMDRDTGACLRAYSAPGFRNEELRIQSVLGARERYVVAGDEMAAGGGDDADAHGSGSGRIWAWDLVTGALAASIEVPWGPGGHEPKRRVVGKDGREKARSNIVSCMAWRDGGWGDEFCAGGTSGVVTVFGAS</sequence>
<feature type="repeat" description="WD" evidence="6">
    <location>
        <begin position="72"/>
        <end position="113"/>
    </location>
</feature>
<dbReference type="Gene3D" id="2.130.10.10">
    <property type="entry name" value="YVTN repeat-like/Quinoprotein amine dehydrogenase"/>
    <property type="match status" value="1"/>
</dbReference>
<dbReference type="PANTHER" id="PTHR22842">
    <property type="entry name" value="WD40 REPEAT PROTEIN"/>
    <property type="match status" value="1"/>
</dbReference>
<dbReference type="GO" id="GO:0005737">
    <property type="term" value="C:cytoplasm"/>
    <property type="evidence" value="ECO:0007669"/>
    <property type="project" value="UniProtKB-SubCell"/>
</dbReference>
<dbReference type="EMBL" id="JAAVMX010000004">
    <property type="protein sequence ID" value="KAF4509671.1"/>
    <property type="molecule type" value="Genomic_DNA"/>
</dbReference>
<evidence type="ECO:0000256" key="6">
    <source>
        <dbReference type="PROSITE-ProRule" id="PRU00221"/>
    </source>
</evidence>
<dbReference type="OrthoDB" id="71437at2759"/>
<dbReference type="InterPro" id="IPR019775">
    <property type="entry name" value="WD40_repeat_CS"/>
</dbReference>
<dbReference type="InterPro" id="IPR001680">
    <property type="entry name" value="WD40_rpt"/>
</dbReference>
<comment type="subcellular location">
    <subcellularLocation>
        <location evidence="1">Cytoplasm</location>
    </subcellularLocation>
</comment>
<organism evidence="7 8">
    <name type="scientific">Ophiocordyceps sinensis</name>
    <dbReference type="NCBI Taxonomy" id="72228"/>
    <lineage>
        <taxon>Eukaryota</taxon>
        <taxon>Fungi</taxon>
        <taxon>Dikarya</taxon>
        <taxon>Ascomycota</taxon>
        <taxon>Pezizomycotina</taxon>
        <taxon>Sordariomycetes</taxon>
        <taxon>Hypocreomycetidae</taxon>
        <taxon>Hypocreales</taxon>
        <taxon>Ophiocordycipitaceae</taxon>
        <taxon>Ophiocordyceps</taxon>
    </lineage>
</organism>
<dbReference type="PROSITE" id="PS50082">
    <property type="entry name" value="WD_REPEATS_2"/>
    <property type="match status" value="3"/>
</dbReference>
<evidence type="ECO:0000256" key="4">
    <source>
        <dbReference type="ARBA" id="ARBA00022737"/>
    </source>
</evidence>
<dbReference type="Pfam" id="PF00400">
    <property type="entry name" value="WD40"/>
    <property type="match status" value="4"/>
</dbReference>
<feature type="repeat" description="WD" evidence="6">
    <location>
        <begin position="118"/>
        <end position="160"/>
    </location>
</feature>
<gene>
    <name evidence="7" type="ORF">G6O67_003817</name>
</gene>